<name>A0A5J5HNQ5_9BACI</name>
<dbReference type="AlphaFoldDB" id="A0A5J5HNQ5"/>
<evidence type="ECO:0000313" key="1">
    <source>
        <dbReference type="EMBL" id="KAA9023180.1"/>
    </source>
</evidence>
<gene>
    <name evidence="1" type="ORF">F4V44_13860</name>
</gene>
<dbReference type="EMBL" id="VYKL01000020">
    <property type="protein sequence ID" value="KAA9023180.1"/>
    <property type="molecule type" value="Genomic_DNA"/>
</dbReference>
<protein>
    <submittedName>
        <fullName evidence="1">DUF2507 domain-containing protein</fullName>
    </submittedName>
</protein>
<dbReference type="OrthoDB" id="2965348at2"/>
<dbReference type="RefSeq" id="WP_150440617.1">
    <property type="nucleotide sequence ID" value="NZ_VYKL01000020.1"/>
</dbReference>
<keyword evidence="2" id="KW-1185">Reference proteome</keyword>
<dbReference type="Gene3D" id="3.30.1380.20">
    <property type="entry name" value="Trafficking protein particle complex subunit 3"/>
    <property type="match status" value="1"/>
</dbReference>
<dbReference type="Proteomes" id="UP000326671">
    <property type="component" value="Unassembled WGS sequence"/>
</dbReference>
<dbReference type="Pfam" id="PF10702">
    <property type="entry name" value="DUF2507"/>
    <property type="match status" value="1"/>
</dbReference>
<dbReference type="InterPro" id="IPR019642">
    <property type="entry name" value="DUF2507"/>
</dbReference>
<comment type="caution">
    <text evidence="1">The sequence shown here is derived from an EMBL/GenBank/DDBJ whole genome shotgun (WGS) entry which is preliminary data.</text>
</comment>
<evidence type="ECO:0000313" key="2">
    <source>
        <dbReference type="Proteomes" id="UP000326671"/>
    </source>
</evidence>
<accession>A0A5J5HNQ5</accession>
<dbReference type="SUPFAM" id="SSF111126">
    <property type="entry name" value="Ligand-binding domain in the NO signalling and Golgi transport"/>
    <property type="match status" value="1"/>
</dbReference>
<proteinExistence type="predicted"/>
<organism evidence="1 2">
    <name type="scientific">Niallia endozanthoxylica</name>
    <dbReference type="NCBI Taxonomy" id="2036016"/>
    <lineage>
        <taxon>Bacteria</taxon>
        <taxon>Bacillati</taxon>
        <taxon>Bacillota</taxon>
        <taxon>Bacilli</taxon>
        <taxon>Bacillales</taxon>
        <taxon>Bacillaceae</taxon>
        <taxon>Niallia</taxon>
    </lineage>
</organism>
<reference evidence="1 2" key="1">
    <citation type="submission" date="2019-09" db="EMBL/GenBank/DDBJ databases">
        <title>Whole genome sequences of isolates from the Mars Exploration Rovers.</title>
        <authorList>
            <person name="Seuylemezian A."/>
            <person name="Vaishampayan P."/>
        </authorList>
    </citation>
    <scope>NUCLEOTIDE SEQUENCE [LARGE SCALE GENOMIC DNA]</scope>
    <source>
        <strain evidence="1 2">MER_TA_151</strain>
    </source>
</reference>
<dbReference type="InterPro" id="IPR024096">
    <property type="entry name" value="NO_sig/Golgi_transp_ligand-bd"/>
</dbReference>
<sequence>MSKSTAEEIHQEVSSEETVPAFGYELIKDVLLPEILGDDTAEILYWAGKKLARKYPLNSLEEIVDFFNKAGWGRLTIIKESKNELELELTSSIITNRMQNKKSRDSYQFQLEAGFLAEQIELQQQVISEAYEHPRKKADKVLFTVKWDKKDGIS</sequence>